<feature type="chain" id="PRO_5042258051" evidence="1">
    <location>
        <begin position="21"/>
        <end position="72"/>
    </location>
</feature>
<gene>
    <name evidence="2" type="ORF">FB45DRAFT_942548</name>
</gene>
<reference evidence="2" key="1">
    <citation type="submission" date="2023-03" db="EMBL/GenBank/DDBJ databases">
        <title>Massive genome expansion in bonnet fungi (Mycena s.s.) driven by repeated elements and novel gene families across ecological guilds.</title>
        <authorList>
            <consortium name="Lawrence Berkeley National Laboratory"/>
            <person name="Harder C.B."/>
            <person name="Miyauchi S."/>
            <person name="Viragh M."/>
            <person name="Kuo A."/>
            <person name="Thoen E."/>
            <person name="Andreopoulos B."/>
            <person name="Lu D."/>
            <person name="Skrede I."/>
            <person name="Drula E."/>
            <person name="Henrissat B."/>
            <person name="Morin E."/>
            <person name="Kohler A."/>
            <person name="Barry K."/>
            <person name="LaButti K."/>
            <person name="Morin E."/>
            <person name="Salamov A."/>
            <person name="Lipzen A."/>
            <person name="Mereny Z."/>
            <person name="Hegedus B."/>
            <person name="Baldrian P."/>
            <person name="Stursova M."/>
            <person name="Weitz H."/>
            <person name="Taylor A."/>
            <person name="Grigoriev I.V."/>
            <person name="Nagy L.G."/>
            <person name="Martin F."/>
            <person name="Kauserud H."/>
        </authorList>
    </citation>
    <scope>NUCLEOTIDE SEQUENCE</scope>
    <source>
        <strain evidence="2">9284</strain>
    </source>
</reference>
<name>A0AAD7B5F3_9AGAR</name>
<feature type="signal peptide" evidence="1">
    <location>
        <begin position="1"/>
        <end position="20"/>
    </location>
</feature>
<protein>
    <submittedName>
        <fullName evidence="2">Uncharacterized protein</fullName>
    </submittedName>
</protein>
<evidence type="ECO:0000256" key="1">
    <source>
        <dbReference type="SAM" id="SignalP"/>
    </source>
</evidence>
<sequence>MQFKLVTTAIAFFLVSQAAAMVLDRQTEPACHPNPGNTCVPEIARQCCAPLVCLPPGTVTGVCVVQDPPPPQ</sequence>
<dbReference type="AlphaFoldDB" id="A0AAD7B5F3"/>
<accession>A0AAD7B5F3</accession>
<dbReference type="Proteomes" id="UP001221142">
    <property type="component" value="Unassembled WGS sequence"/>
</dbReference>
<evidence type="ECO:0000313" key="2">
    <source>
        <dbReference type="EMBL" id="KAJ7610473.1"/>
    </source>
</evidence>
<keyword evidence="3" id="KW-1185">Reference proteome</keyword>
<evidence type="ECO:0000313" key="3">
    <source>
        <dbReference type="Proteomes" id="UP001221142"/>
    </source>
</evidence>
<comment type="caution">
    <text evidence="2">The sequence shown here is derived from an EMBL/GenBank/DDBJ whole genome shotgun (WGS) entry which is preliminary data.</text>
</comment>
<proteinExistence type="predicted"/>
<keyword evidence="1" id="KW-0732">Signal</keyword>
<organism evidence="2 3">
    <name type="scientific">Roridomyces roridus</name>
    <dbReference type="NCBI Taxonomy" id="1738132"/>
    <lineage>
        <taxon>Eukaryota</taxon>
        <taxon>Fungi</taxon>
        <taxon>Dikarya</taxon>
        <taxon>Basidiomycota</taxon>
        <taxon>Agaricomycotina</taxon>
        <taxon>Agaricomycetes</taxon>
        <taxon>Agaricomycetidae</taxon>
        <taxon>Agaricales</taxon>
        <taxon>Marasmiineae</taxon>
        <taxon>Mycenaceae</taxon>
        <taxon>Roridomyces</taxon>
    </lineage>
</organism>
<dbReference type="EMBL" id="JARKIF010000035">
    <property type="protein sequence ID" value="KAJ7610473.1"/>
    <property type="molecule type" value="Genomic_DNA"/>
</dbReference>